<evidence type="ECO:0000256" key="1">
    <source>
        <dbReference type="ARBA" id="ARBA00004651"/>
    </source>
</evidence>
<feature type="transmembrane region" description="Helical" evidence="6">
    <location>
        <begin position="464"/>
        <end position="480"/>
    </location>
</feature>
<dbReference type="EMBL" id="JAULBC010000002">
    <property type="protein sequence ID" value="MEX6687504.1"/>
    <property type="molecule type" value="Genomic_DNA"/>
</dbReference>
<comment type="subcellular location">
    <subcellularLocation>
        <location evidence="1">Cell membrane</location>
        <topology evidence="1">Multi-pass membrane protein</topology>
    </subcellularLocation>
</comment>
<feature type="transmembrane region" description="Helical" evidence="6">
    <location>
        <begin position="46"/>
        <end position="63"/>
    </location>
</feature>
<evidence type="ECO:0000256" key="4">
    <source>
        <dbReference type="ARBA" id="ARBA00022989"/>
    </source>
</evidence>
<evidence type="ECO:0000313" key="7">
    <source>
        <dbReference type="EMBL" id="MEX6687504.1"/>
    </source>
</evidence>
<evidence type="ECO:0000256" key="3">
    <source>
        <dbReference type="ARBA" id="ARBA00022692"/>
    </source>
</evidence>
<keyword evidence="2" id="KW-1003">Cell membrane</keyword>
<proteinExistence type="predicted"/>
<feature type="transmembrane region" description="Helical" evidence="6">
    <location>
        <begin position="190"/>
        <end position="212"/>
    </location>
</feature>
<feature type="transmembrane region" description="Helical" evidence="6">
    <location>
        <begin position="372"/>
        <end position="392"/>
    </location>
</feature>
<evidence type="ECO:0008006" key="9">
    <source>
        <dbReference type="Google" id="ProtNLM"/>
    </source>
</evidence>
<dbReference type="Proteomes" id="UP001560573">
    <property type="component" value="Unassembled WGS sequence"/>
</dbReference>
<feature type="transmembrane region" description="Helical" evidence="6">
    <location>
        <begin position="115"/>
        <end position="136"/>
    </location>
</feature>
<evidence type="ECO:0000256" key="2">
    <source>
        <dbReference type="ARBA" id="ARBA00022475"/>
    </source>
</evidence>
<keyword evidence="4 6" id="KW-1133">Transmembrane helix</keyword>
<feature type="transmembrane region" description="Helical" evidence="6">
    <location>
        <begin position="425"/>
        <end position="444"/>
    </location>
</feature>
<gene>
    <name evidence="7" type="ORF">QTN47_08385</name>
</gene>
<evidence type="ECO:0000256" key="5">
    <source>
        <dbReference type="ARBA" id="ARBA00023136"/>
    </source>
</evidence>
<feature type="transmembrane region" description="Helical" evidence="6">
    <location>
        <begin position="336"/>
        <end position="360"/>
    </location>
</feature>
<dbReference type="PANTHER" id="PTHR30250">
    <property type="entry name" value="PST FAMILY PREDICTED COLANIC ACID TRANSPORTER"/>
    <property type="match status" value="1"/>
</dbReference>
<evidence type="ECO:0000256" key="6">
    <source>
        <dbReference type="SAM" id="Phobius"/>
    </source>
</evidence>
<comment type="caution">
    <text evidence="7">The sequence shown here is derived from an EMBL/GenBank/DDBJ whole genome shotgun (WGS) entry which is preliminary data.</text>
</comment>
<dbReference type="PANTHER" id="PTHR30250:SF26">
    <property type="entry name" value="PSMA PROTEIN"/>
    <property type="match status" value="1"/>
</dbReference>
<keyword evidence="5 6" id="KW-0472">Membrane</keyword>
<sequence>MKPMFKKAWNSPTITTWMSYSSQALSLLGLIPLILKKFTPGDVALWYLFSTIIALQSIADFGFRQTFTRLISFAYGGARDIDTFSPDNKNKVTSTESTGPNIPLMHSIVSTMKHIYKRLTVVLFFLLLIFGTWSMVKPIRSASHPDQAWIAWTVILLVSCVNFYGKIYLNYLEGLFKIAMVRRVETLRAFANIMTCIGVLYFSPSLLNLVIVNQFWALTIILRDITLCKRVEDGLYTRIARQLAFNKQVFLKIWQPAWRSGISGFMSVGLYNLTGVVYAQIGSSPAVASYLLVMRIISQIRDISMAPFYSKIPLMARLRVQHDIKGLVKLVQRGMLLSHLVFVVGFVTVGLFANQLLTLIHSKVEFVDQTMWLLMGVAFFIHRFGAMHMQVYLSTNHVISHIADGISGILYIVSTLMLARYIGIYAIPIGMLIGYLGFYAWYAAKFSYKSLQVNFLNFEKLTSFVPLVILMVYTIFELLLK</sequence>
<reference evidence="7 8" key="1">
    <citation type="submission" date="2023-07" db="EMBL/GenBank/DDBJ databases">
        <authorList>
            <person name="Lian W.-H."/>
        </authorList>
    </citation>
    <scope>NUCLEOTIDE SEQUENCE [LARGE SCALE GENOMIC DNA]</scope>
    <source>
        <strain evidence="7 8">SYSU DXS3180</strain>
    </source>
</reference>
<organism evidence="7 8">
    <name type="scientific">Danxiaibacter flavus</name>
    <dbReference type="NCBI Taxonomy" id="3049108"/>
    <lineage>
        <taxon>Bacteria</taxon>
        <taxon>Pseudomonadati</taxon>
        <taxon>Bacteroidota</taxon>
        <taxon>Chitinophagia</taxon>
        <taxon>Chitinophagales</taxon>
        <taxon>Chitinophagaceae</taxon>
        <taxon>Danxiaibacter</taxon>
    </lineage>
</organism>
<protein>
    <recommendedName>
        <fullName evidence="9">Polysaccharide biosynthesis protein</fullName>
    </recommendedName>
</protein>
<accession>A0ABV3ZCA1</accession>
<keyword evidence="8" id="KW-1185">Reference proteome</keyword>
<evidence type="ECO:0000313" key="8">
    <source>
        <dbReference type="Proteomes" id="UP001560573"/>
    </source>
</evidence>
<name>A0ABV3ZCA1_9BACT</name>
<feature type="transmembrane region" description="Helical" evidence="6">
    <location>
        <begin position="148"/>
        <end position="169"/>
    </location>
</feature>
<dbReference type="InterPro" id="IPR050833">
    <property type="entry name" value="Poly_Biosynth_Transport"/>
</dbReference>
<keyword evidence="3 6" id="KW-0812">Transmembrane</keyword>